<dbReference type="SUPFAM" id="SSF49899">
    <property type="entry name" value="Concanavalin A-like lectins/glucanases"/>
    <property type="match status" value="1"/>
</dbReference>
<dbReference type="InterPro" id="IPR043136">
    <property type="entry name" value="B30.2/SPRY_sf"/>
</dbReference>
<dbReference type="InterPro" id="IPR013320">
    <property type="entry name" value="ConA-like_dom_sf"/>
</dbReference>
<feature type="domain" description="B30.2/SPRY" evidence="1">
    <location>
        <begin position="2"/>
        <end position="90"/>
    </location>
</feature>
<organism evidence="2 3">
    <name type="scientific">Cervus elaphus hippelaphus</name>
    <name type="common">European red deer</name>
    <dbReference type="NCBI Taxonomy" id="46360"/>
    <lineage>
        <taxon>Eukaryota</taxon>
        <taxon>Metazoa</taxon>
        <taxon>Chordata</taxon>
        <taxon>Craniata</taxon>
        <taxon>Vertebrata</taxon>
        <taxon>Euteleostomi</taxon>
        <taxon>Mammalia</taxon>
        <taxon>Eutheria</taxon>
        <taxon>Laurasiatheria</taxon>
        <taxon>Artiodactyla</taxon>
        <taxon>Ruminantia</taxon>
        <taxon>Pecora</taxon>
        <taxon>Cervidae</taxon>
        <taxon>Cervinae</taxon>
        <taxon>Cervus</taxon>
    </lineage>
</organism>
<dbReference type="InterPro" id="IPR003879">
    <property type="entry name" value="Butyrophylin_SPRY"/>
</dbReference>
<feature type="non-terminal residue" evidence="2">
    <location>
        <position position="90"/>
    </location>
</feature>
<keyword evidence="3" id="KW-1185">Reference proteome</keyword>
<sequence length="90" mass="10125">MVRSATQVDVCGILVMEGNVQVTLNPFTSNPNVAISEDQIQVRYVCNLEQSNTSQNVDFEDYCALGSPVITSGRCYWEVDVLEKHTWVLR</sequence>
<accession>A0A212DIE0</accession>
<evidence type="ECO:0000313" key="2">
    <source>
        <dbReference type="EMBL" id="OWK17999.1"/>
    </source>
</evidence>
<evidence type="ECO:0000313" key="3">
    <source>
        <dbReference type="Proteomes" id="UP000242450"/>
    </source>
</evidence>
<dbReference type="PROSITE" id="PS50188">
    <property type="entry name" value="B302_SPRY"/>
    <property type="match status" value="1"/>
</dbReference>
<reference evidence="2 3" key="1">
    <citation type="journal article" date="2018" name="Mol. Genet. Genomics">
        <title>The red deer Cervus elaphus genome CerEla1.0: sequencing, annotating, genes, and chromosomes.</title>
        <authorList>
            <person name="Bana N.A."/>
            <person name="Nyiri A."/>
            <person name="Nagy J."/>
            <person name="Frank K."/>
            <person name="Nagy T."/>
            <person name="Steger V."/>
            <person name="Schiller M."/>
            <person name="Lakatos P."/>
            <person name="Sugar L."/>
            <person name="Horn P."/>
            <person name="Barta E."/>
            <person name="Orosz L."/>
        </authorList>
    </citation>
    <scope>NUCLEOTIDE SEQUENCE [LARGE SCALE GENOMIC DNA]</scope>
    <source>
        <strain evidence="2">Hungarian</strain>
    </source>
</reference>
<proteinExistence type="predicted"/>
<dbReference type="Gene3D" id="2.60.120.920">
    <property type="match status" value="1"/>
</dbReference>
<dbReference type="Proteomes" id="UP000242450">
    <property type="component" value="Chromosome 1"/>
</dbReference>
<dbReference type="OrthoDB" id="6270329at2759"/>
<protein>
    <submittedName>
        <fullName evidence="2">TRIM5</fullName>
    </submittedName>
</protein>
<dbReference type="PRINTS" id="PR01407">
    <property type="entry name" value="BUTYPHLNCDUF"/>
</dbReference>
<comment type="caution">
    <text evidence="2">The sequence shown here is derived from an EMBL/GenBank/DDBJ whole genome shotgun (WGS) entry which is preliminary data.</text>
</comment>
<name>A0A212DIE0_CEREH</name>
<dbReference type="EMBL" id="MKHE01000001">
    <property type="protein sequence ID" value="OWK17999.1"/>
    <property type="molecule type" value="Genomic_DNA"/>
</dbReference>
<evidence type="ECO:0000259" key="1">
    <source>
        <dbReference type="PROSITE" id="PS50188"/>
    </source>
</evidence>
<dbReference type="AlphaFoldDB" id="A0A212DIE0"/>
<gene>
    <name evidence="2" type="ORF">Celaphus_00009154</name>
</gene>
<dbReference type="InterPro" id="IPR001870">
    <property type="entry name" value="B30.2/SPRY"/>
</dbReference>